<feature type="chain" id="PRO_5046583133" evidence="5">
    <location>
        <begin position="27"/>
        <end position="962"/>
    </location>
</feature>
<keyword evidence="8" id="KW-0675">Receptor</keyword>
<dbReference type="SUPFAM" id="SSF56935">
    <property type="entry name" value="Porins"/>
    <property type="match status" value="1"/>
</dbReference>
<dbReference type="Pfam" id="PF07715">
    <property type="entry name" value="Plug"/>
    <property type="match status" value="1"/>
</dbReference>
<evidence type="ECO:0000256" key="5">
    <source>
        <dbReference type="SAM" id="SignalP"/>
    </source>
</evidence>
<protein>
    <submittedName>
        <fullName evidence="8">Outer membrane receptor protein involved in Fe transport</fullName>
    </submittedName>
</protein>
<proteinExistence type="inferred from homology"/>
<keyword evidence="4" id="KW-0798">TonB box</keyword>
<name>A0ABR6NHN7_9SPHN</name>
<dbReference type="InterPro" id="IPR037066">
    <property type="entry name" value="Plug_dom_sf"/>
</dbReference>
<dbReference type="InterPro" id="IPR036942">
    <property type="entry name" value="Beta-barrel_TonB_sf"/>
</dbReference>
<dbReference type="InterPro" id="IPR000531">
    <property type="entry name" value="Beta-barrel_TonB"/>
</dbReference>
<comment type="subcellular location">
    <subcellularLocation>
        <location evidence="1 4">Cell outer membrane</location>
    </subcellularLocation>
</comment>
<dbReference type="PANTHER" id="PTHR47234:SF3">
    <property type="entry name" value="SECRETIN_TONB SHORT N-TERMINAL DOMAIN-CONTAINING PROTEIN"/>
    <property type="match status" value="1"/>
</dbReference>
<feature type="signal peptide" evidence="5">
    <location>
        <begin position="1"/>
        <end position="26"/>
    </location>
</feature>
<feature type="domain" description="TonB-dependent receptor-like beta-barrel" evidence="6">
    <location>
        <begin position="499"/>
        <end position="916"/>
    </location>
</feature>
<keyword evidence="9" id="KW-1185">Reference proteome</keyword>
<accession>A0ABR6NHN7</accession>
<dbReference type="EMBL" id="JACHKA010000001">
    <property type="protein sequence ID" value="MBB5986793.1"/>
    <property type="molecule type" value="Genomic_DNA"/>
</dbReference>
<sequence>MKSFNAAPWRLLVGVCIAAVVCPFSAATAQSSEQPADAPVAAEVTPESAAAGSAAAPAQDIVITGSRIQAGGFTAPTPTSVISTAQIQSVAPTRVDDILRLIPAFSTTGSGVARALSSATVTADLRNVGPQRTLVLLDGRRHVATAPDGTVDLGVIPSILIARTEVVTGGASASWGSDAVSGVINLILKSDLEGVEGTVQSGISQYGDAQNVLAGLAAGTRFGGGRGHILIGGEYSKNDGIGQTPYRPRPWASRGLAGNSNYAANGLPANIYADDVRRTDLWEGGLITSGPLRGTAFLPGGQTGQFGYGEVFGNRMIAGTDNYTEIINPGGNLQQPVERYSAMARVSYEVFDNLSLFAEGTFAHSVTNGYFAEPRQQGSVTGNPTCSATIIPGGQTGNVLVPITNPYLSDEFRERAIAAGVSCFNFGRSYREPGLGAVRGRVGSPSVYRGVVGVEGKLGEWSFDAYYQYGRNHFVQEYVGQINMINYRKAIDAVRSGDDIVCRVNADSNPANDDPACAPLNLFGFGSPSQEAISYITGTSRFDLTTKQQVAAFSANGALFEGWAGPINAAFGAEYREESIDATVDAISQAGQWQSGSRQPIAGSYNVKEVFGELAIPLLKDLPLVRSFDLNLAARYTDYSTSGGVTTWKIGATWELSRELRLRATRSRDIRAGNFAELFAPTTVSRQNIRDPRRSTNYTVEVTSLGNSNLDPETANTLTAGIVYQPSWLDGLRLSVDYYDIDIKGLIGTISANEVLERCYVDGISDFCDLVTTAGGAPNGDISGITVRFENLDRLKTKGVDIEAAYRSSLENIFGEGAGTLSVRLLGTYLDTLATTAVATASTEERAGEYVTPHWRVSGLITHELGRLTSTLDLRWLQGGKIDNDFVVGTGALNTINFNDTKNIFYTNATFTVDVSRDADRSREMFIRLNNIFNVAPPFPDQASPLFDQVGRSFRVGLRFKL</sequence>
<organism evidence="8 9">
    <name type="scientific">Sphingobium lignivorans</name>
    <dbReference type="NCBI Taxonomy" id="2735886"/>
    <lineage>
        <taxon>Bacteria</taxon>
        <taxon>Pseudomonadati</taxon>
        <taxon>Pseudomonadota</taxon>
        <taxon>Alphaproteobacteria</taxon>
        <taxon>Sphingomonadales</taxon>
        <taxon>Sphingomonadaceae</taxon>
        <taxon>Sphingobium</taxon>
    </lineage>
</organism>
<dbReference type="RefSeq" id="WP_184154696.1">
    <property type="nucleotide sequence ID" value="NZ_JACHKA010000001.1"/>
</dbReference>
<comment type="caution">
    <text evidence="8">The sequence shown here is derived from an EMBL/GenBank/DDBJ whole genome shotgun (WGS) entry which is preliminary data.</text>
</comment>
<reference evidence="8 9" key="1">
    <citation type="submission" date="2020-08" db="EMBL/GenBank/DDBJ databases">
        <title>Exploring microbial biodiversity for novel pathways involved in the catabolism of aromatic compounds derived from lignin.</title>
        <authorList>
            <person name="Elkins J."/>
        </authorList>
    </citation>
    <scope>NUCLEOTIDE SEQUENCE [LARGE SCALE GENOMIC DNA]</scope>
    <source>
        <strain evidence="8 9">B1D3A</strain>
    </source>
</reference>
<keyword evidence="3" id="KW-0998">Cell outer membrane</keyword>
<dbReference type="InterPro" id="IPR012910">
    <property type="entry name" value="Plug_dom"/>
</dbReference>
<keyword evidence="5" id="KW-0732">Signal</keyword>
<evidence type="ECO:0000259" key="6">
    <source>
        <dbReference type="Pfam" id="PF00593"/>
    </source>
</evidence>
<gene>
    <name evidence="8" type="ORF">HNP60_002767</name>
</gene>
<evidence type="ECO:0000256" key="3">
    <source>
        <dbReference type="ARBA" id="ARBA00023237"/>
    </source>
</evidence>
<dbReference type="Pfam" id="PF00593">
    <property type="entry name" value="TonB_dep_Rec_b-barrel"/>
    <property type="match status" value="1"/>
</dbReference>
<keyword evidence="2 4" id="KW-0472">Membrane</keyword>
<dbReference type="Proteomes" id="UP001138540">
    <property type="component" value="Unassembled WGS sequence"/>
</dbReference>
<comment type="similarity">
    <text evidence="4">Belongs to the TonB-dependent receptor family.</text>
</comment>
<evidence type="ECO:0000313" key="9">
    <source>
        <dbReference type="Proteomes" id="UP001138540"/>
    </source>
</evidence>
<evidence type="ECO:0000256" key="4">
    <source>
        <dbReference type="RuleBase" id="RU003357"/>
    </source>
</evidence>
<evidence type="ECO:0000313" key="8">
    <source>
        <dbReference type="EMBL" id="MBB5986793.1"/>
    </source>
</evidence>
<dbReference type="PANTHER" id="PTHR47234">
    <property type="match status" value="1"/>
</dbReference>
<dbReference type="Gene3D" id="2.40.170.20">
    <property type="entry name" value="TonB-dependent receptor, beta-barrel domain"/>
    <property type="match status" value="1"/>
</dbReference>
<evidence type="ECO:0000256" key="1">
    <source>
        <dbReference type="ARBA" id="ARBA00004442"/>
    </source>
</evidence>
<evidence type="ECO:0000259" key="7">
    <source>
        <dbReference type="Pfam" id="PF07715"/>
    </source>
</evidence>
<dbReference type="Gene3D" id="2.170.130.10">
    <property type="entry name" value="TonB-dependent receptor, plug domain"/>
    <property type="match status" value="1"/>
</dbReference>
<evidence type="ECO:0000256" key="2">
    <source>
        <dbReference type="ARBA" id="ARBA00023136"/>
    </source>
</evidence>
<feature type="domain" description="TonB-dependent receptor plug" evidence="7">
    <location>
        <begin position="75"/>
        <end position="183"/>
    </location>
</feature>